<proteinExistence type="inferred from homology"/>
<dbReference type="PANTHER" id="PTHR24345:SF0">
    <property type="entry name" value="CELL CYCLE SERINE_THREONINE-PROTEIN KINASE CDC5_MSD2"/>
    <property type="match status" value="1"/>
</dbReference>
<dbReference type="PROSITE" id="PS00108">
    <property type="entry name" value="PROTEIN_KINASE_ST"/>
    <property type="match status" value="1"/>
</dbReference>
<keyword evidence="6 7" id="KW-0067">ATP-binding</keyword>
<organism evidence="10 11">
    <name type="scientific">Euplotes crassus</name>
    <dbReference type="NCBI Taxonomy" id="5936"/>
    <lineage>
        <taxon>Eukaryota</taxon>
        <taxon>Sar</taxon>
        <taxon>Alveolata</taxon>
        <taxon>Ciliophora</taxon>
        <taxon>Intramacronucleata</taxon>
        <taxon>Spirotrichea</taxon>
        <taxon>Hypotrichia</taxon>
        <taxon>Euplotida</taxon>
        <taxon>Euplotidae</taxon>
        <taxon>Moneuplotes</taxon>
    </lineage>
</organism>
<evidence type="ECO:0000256" key="1">
    <source>
        <dbReference type="ARBA" id="ARBA00011245"/>
    </source>
</evidence>
<dbReference type="PROSITE" id="PS50011">
    <property type="entry name" value="PROTEIN_KINASE_DOM"/>
    <property type="match status" value="1"/>
</dbReference>
<dbReference type="PROSITE" id="PS00107">
    <property type="entry name" value="PROTEIN_KINASE_ATP"/>
    <property type="match status" value="1"/>
</dbReference>
<dbReference type="InterPro" id="IPR017441">
    <property type="entry name" value="Protein_kinase_ATP_BS"/>
</dbReference>
<evidence type="ECO:0000256" key="8">
    <source>
        <dbReference type="RuleBase" id="RU000304"/>
    </source>
</evidence>
<dbReference type="SMART" id="SM00220">
    <property type="entry name" value="S_TKc"/>
    <property type="match status" value="1"/>
</dbReference>
<feature type="binding site" evidence="7">
    <location>
        <position position="34"/>
    </location>
    <ligand>
        <name>ATP</name>
        <dbReference type="ChEBI" id="CHEBI:30616"/>
    </ligand>
</feature>
<dbReference type="SUPFAM" id="SSF56112">
    <property type="entry name" value="Protein kinase-like (PK-like)"/>
    <property type="match status" value="1"/>
</dbReference>
<evidence type="ECO:0000256" key="3">
    <source>
        <dbReference type="ARBA" id="ARBA00022679"/>
    </source>
</evidence>
<protein>
    <recommendedName>
        <fullName evidence="9">Protein kinase domain-containing protein</fullName>
    </recommendedName>
</protein>
<evidence type="ECO:0000256" key="2">
    <source>
        <dbReference type="ARBA" id="ARBA00022527"/>
    </source>
</evidence>
<keyword evidence="11" id="KW-1185">Reference proteome</keyword>
<reference evidence="10" key="1">
    <citation type="submission" date="2023-07" db="EMBL/GenBank/DDBJ databases">
        <authorList>
            <consortium name="AG Swart"/>
            <person name="Singh M."/>
            <person name="Singh A."/>
            <person name="Seah K."/>
            <person name="Emmerich C."/>
        </authorList>
    </citation>
    <scope>NUCLEOTIDE SEQUENCE</scope>
    <source>
        <strain evidence="10">DP1</strain>
    </source>
</reference>
<dbReference type="GO" id="GO:0005524">
    <property type="term" value="F:ATP binding"/>
    <property type="evidence" value="ECO:0007669"/>
    <property type="project" value="UniProtKB-UniRule"/>
</dbReference>
<keyword evidence="5" id="KW-0418">Kinase</keyword>
<evidence type="ECO:0000256" key="7">
    <source>
        <dbReference type="PROSITE-ProRule" id="PRU10141"/>
    </source>
</evidence>
<comment type="caution">
    <text evidence="10">The sequence shown here is derived from an EMBL/GenBank/DDBJ whole genome shotgun (WGS) entry which is preliminary data.</text>
</comment>
<feature type="domain" description="Protein kinase" evidence="9">
    <location>
        <begin position="6"/>
        <end position="285"/>
    </location>
</feature>
<dbReference type="GO" id="GO:0005634">
    <property type="term" value="C:nucleus"/>
    <property type="evidence" value="ECO:0007669"/>
    <property type="project" value="TreeGrafter"/>
</dbReference>
<gene>
    <name evidence="10" type="ORF">ECRASSUSDP1_LOCUS14343</name>
</gene>
<dbReference type="GO" id="GO:0004674">
    <property type="term" value="F:protein serine/threonine kinase activity"/>
    <property type="evidence" value="ECO:0007669"/>
    <property type="project" value="UniProtKB-KW"/>
</dbReference>
<dbReference type="InterPro" id="IPR000719">
    <property type="entry name" value="Prot_kinase_dom"/>
</dbReference>
<dbReference type="FunFam" id="1.10.510.10:FF:000571">
    <property type="entry name" value="Maternal embryonic leucine zipper kinase"/>
    <property type="match status" value="1"/>
</dbReference>
<sequence>MIDSEFEISKVIGMGGSSKVFLAHTSEGHKVAIKAIRRDKKYTKSAASAMLKREYEMLQKLEAHPNIIKSIGGNFDGEVVLKNESENIMYNVLEYAQHGALSKFVRYTGGLEEEIARLYIYQIADAIQYIHSLGYAHLDIKLENILLDKFFNIKVADLGSCTNIADKNGFTRVRRGTLLYMAPEVAALKSKQEFDARSADIYSLGVTIYLLLTGEFPDAEEVQNSFITCASERRETLDTEMEENYKMKDAFSTLSEEVKLLIQNMLHPDASKRPNINHVLEYSWLTRPFSSDILEEVYNEMNYRKKYIVDYCKSHKAPLGQAALES</sequence>
<evidence type="ECO:0000256" key="6">
    <source>
        <dbReference type="ARBA" id="ARBA00022840"/>
    </source>
</evidence>
<dbReference type="Proteomes" id="UP001295684">
    <property type="component" value="Unassembled WGS sequence"/>
</dbReference>
<keyword evidence="2 8" id="KW-0723">Serine/threonine-protein kinase</keyword>
<keyword evidence="4 7" id="KW-0547">Nucleotide-binding</keyword>
<dbReference type="AlphaFoldDB" id="A0AAD1XHU3"/>
<evidence type="ECO:0000313" key="11">
    <source>
        <dbReference type="Proteomes" id="UP001295684"/>
    </source>
</evidence>
<dbReference type="InterPro" id="IPR011009">
    <property type="entry name" value="Kinase-like_dom_sf"/>
</dbReference>
<evidence type="ECO:0000256" key="5">
    <source>
        <dbReference type="ARBA" id="ARBA00022777"/>
    </source>
</evidence>
<dbReference type="Gene3D" id="1.10.510.10">
    <property type="entry name" value="Transferase(Phosphotransferase) domain 1"/>
    <property type="match status" value="1"/>
</dbReference>
<comment type="similarity">
    <text evidence="8">Belongs to the protein kinase superfamily.</text>
</comment>
<evidence type="ECO:0000259" key="9">
    <source>
        <dbReference type="PROSITE" id="PS50011"/>
    </source>
</evidence>
<evidence type="ECO:0000313" key="10">
    <source>
        <dbReference type="EMBL" id="CAI2373006.1"/>
    </source>
</evidence>
<accession>A0AAD1XHU3</accession>
<comment type="subunit">
    <text evidence="1">Monomer.</text>
</comment>
<dbReference type="Pfam" id="PF00069">
    <property type="entry name" value="Pkinase"/>
    <property type="match status" value="1"/>
</dbReference>
<keyword evidence="3" id="KW-0808">Transferase</keyword>
<dbReference type="EMBL" id="CAMPGE010014329">
    <property type="protein sequence ID" value="CAI2373006.1"/>
    <property type="molecule type" value="Genomic_DNA"/>
</dbReference>
<dbReference type="InterPro" id="IPR008271">
    <property type="entry name" value="Ser/Thr_kinase_AS"/>
</dbReference>
<evidence type="ECO:0000256" key="4">
    <source>
        <dbReference type="ARBA" id="ARBA00022741"/>
    </source>
</evidence>
<dbReference type="PANTHER" id="PTHR24345">
    <property type="entry name" value="SERINE/THREONINE-PROTEIN KINASE PLK"/>
    <property type="match status" value="1"/>
</dbReference>
<name>A0AAD1XHU3_EUPCR</name>